<dbReference type="AlphaFoldDB" id="A0A3N4M8M9"/>
<dbReference type="Proteomes" id="UP000279089">
    <property type="component" value="Unassembled WGS sequence"/>
</dbReference>
<protein>
    <submittedName>
        <fullName evidence="1">Uncharacterized protein</fullName>
    </submittedName>
</protein>
<gene>
    <name evidence="1" type="ORF">EG028_16900</name>
</gene>
<reference evidence="2" key="1">
    <citation type="submission" date="2018-11" db="EMBL/GenBank/DDBJ databases">
        <title>Chitinophaga lutea sp.nov., isolate from arsenic contaminated soil.</title>
        <authorList>
            <person name="Zong Y."/>
        </authorList>
    </citation>
    <scope>NUCLEOTIDE SEQUENCE [LARGE SCALE GENOMIC DNA]</scope>
    <source>
        <strain evidence="2">YLT18</strain>
    </source>
</reference>
<comment type="caution">
    <text evidence="1">The sequence shown here is derived from an EMBL/GenBank/DDBJ whole genome shotgun (WGS) entry which is preliminary data.</text>
</comment>
<organism evidence="1 2">
    <name type="scientific">Chitinophaga barathri</name>
    <dbReference type="NCBI Taxonomy" id="1647451"/>
    <lineage>
        <taxon>Bacteria</taxon>
        <taxon>Pseudomonadati</taxon>
        <taxon>Bacteroidota</taxon>
        <taxon>Chitinophagia</taxon>
        <taxon>Chitinophagales</taxon>
        <taxon>Chitinophagaceae</taxon>
        <taxon>Chitinophaga</taxon>
    </lineage>
</organism>
<evidence type="ECO:0000313" key="1">
    <source>
        <dbReference type="EMBL" id="RPD39811.1"/>
    </source>
</evidence>
<evidence type="ECO:0000313" key="2">
    <source>
        <dbReference type="Proteomes" id="UP000279089"/>
    </source>
</evidence>
<accession>A0A3N4M8M9</accession>
<dbReference type="EMBL" id="RMBX01000009">
    <property type="protein sequence ID" value="RPD39811.1"/>
    <property type="molecule type" value="Genomic_DNA"/>
</dbReference>
<name>A0A3N4M8M9_9BACT</name>
<keyword evidence="2" id="KW-1185">Reference proteome</keyword>
<proteinExistence type="predicted"/>
<sequence length="198" mass="22019">MVTRITFLMALILMQMLSTKQSLGQMNNKLNETGFGSIQIGKKITDLDSVILYSIFPQREDYFSNDENHTFFVYTGDIYQLTGSALLSGSIERIFIVPDKEMKVTLIEILFAPTDETAEIFTILNDVYGPPNSGMSGLSGGHKHSEHSNWHLDNGKVLLSFSAFLASSDLGTSSLSLTMSAVYDGQTSDFSIYRMKQK</sequence>